<proteinExistence type="predicted"/>
<evidence type="ECO:0000259" key="2">
    <source>
        <dbReference type="Pfam" id="PF09967"/>
    </source>
</evidence>
<dbReference type="EMBL" id="DVGB01000043">
    <property type="protein sequence ID" value="HIR01300.1"/>
    <property type="molecule type" value="Genomic_DNA"/>
</dbReference>
<protein>
    <recommendedName>
        <fullName evidence="6">Metallopeptidase</fullName>
    </recommendedName>
</protein>
<feature type="domain" description="VWA-like" evidence="2">
    <location>
        <begin position="351"/>
        <end position="485"/>
    </location>
</feature>
<evidence type="ECO:0000259" key="3">
    <source>
        <dbReference type="Pfam" id="PF13203"/>
    </source>
</evidence>
<reference evidence="4" key="1">
    <citation type="submission" date="2020-10" db="EMBL/GenBank/DDBJ databases">
        <authorList>
            <person name="Gilroy R."/>
        </authorList>
    </citation>
    <scope>NUCLEOTIDE SEQUENCE</scope>
    <source>
        <strain evidence="4">ChiGjej1B1-2707</strain>
    </source>
</reference>
<feature type="compositionally biased region" description="Basic and acidic residues" evidence="1">
    <location>
        <begin position="211"/>
        <end position="223"/>
    </location>
</feature>
<dbReference type="SUPFAM" id="SSF53300">
    <property type="entry name" value="vWA-like"/>
    <property type="match status" value="1"/>
</dbReference>
<evidence type="ECO:0000313" key="5">
    <source>
        <dbReference type="Proteomes" id="UP000824261"/>
    </source>
</evidence>
<dbReference type="InterPro" id="IPR036465">
    <property type="entry name" value="vWFA_dom_sf"/>
</dbReference>
<feature type="compositionally biased region" description="Basic and acidic residues" evidence="1">
    <location>
        <begin position="192"/>
        <end position="203"/>
    </location>
</feature>
<dbReference type="Proteomes" id="UP000824261">
    <property type="component" value="Unassembled WGS sequence"/>
</dbReference>
<organism evidence="4 5">
    <name type="scientific">Candidatus Aveggerthella stercoripullorum</name>
    <dbReference type="NCBI Taxonomy" id="2840688"/>
    <lineage>
        <taxon>Bacteria</taxon>
        <taxon>Bacillati</taxon>
        <taxon>Actinomycetota</taxon>
        <taxon>Coriobacteriia</taxon>
        <taxon>Eggerthellales</taxon>
        <taxon>Eggerthellaceae</taxon>
        <taxon>Eggerthellaceae incertae sedis</taxon>
        <taxon>Candidatus Aveggerthella</taxon>
    </lineage>
</organism>
<dbReference type="PANTHER" id="PTHR38730">
    <property type="entry name" value="SLL7028 PROTEIN"/>
    <property type="match status" value="1"/>
</dbReference>
<gene>
    <name evidence="4" type="ORF">IAA69_03450</name>
</gene>
<dbReference type="AlphaFoldDB" id="A0A9D1A003"/>
<accession>A0A9D1A003</accession>
<dbReference type="InterPro" id="IPR025154">
    <property type="entry name" value="Put_metallopeptidase_dom"/>
</dbReference>
<evidence type="ECO:0000313" key="4">
    <source>
        <dbReference type="EMBL" id="HIR01300.1"/>
    </source>
</evidence>
<dbReference type="Pfam" id="PF13203">
    <property type="entry name" value="DUF2201_N"/>
    <property type="match status" value="1"/>
</dbReference>
<feature type="region of interest" description="Disordered" evidence="1">
    <location>
        <begin position="173"/>
        <end position="240"/>
    </location>
</feature>
<dbReference type="InterPro" id="IPR018698">
    <property type="entry name" value="VWA-like_dom"/>
</dbReference>
<dbReference type="CDD" id="cd00198">
    <property type="entry name" value="vWFA"/>
    <property type="match status" value="1"/>
</dbReference>
<comment type="caution">
    <text evidence="4">The sequence shown here is derived from an EMBL/GenBank/DDBJ whole genome shotgun (WGS) entry which is preliminary data.</text>
</comment>
<dbReference type="Pfam" id="PF09967">
    <property type="entry name" value="DUF2201"/>
    <property type="match status" value="1"/>
</dbReference>
<reference evidence="4" key="2">
    <citation type="journal article" date="2021" name="PeerJ">
        <title>Extensive microbial diversity within the chicken gut microbiome revealed by metagenomics and culture.</title>
        <authorList>
            <person name="Gilroy R."/>
            <person name="Ravi A."/>
            <person name="Getino M."/>
            <person name="Pursley I."/>
            <person name="Horton D.L."/>
            <person name="Alikhan N.F."/>
            <person name="Baker D."/>
            <person name="Gharbi K."/>
            <person name="Hall N."/>
            <person name="Watson M."/>
            <person name="Adriaenssens E.M."/>
            <person name="Foster-Nyarko E."/>
            <person name="Jarju S."/>
            <person name="Secka A."/>
            <person name="Antonio M."/>
            <person name="Oren A."/>
            <person name="Chaudhuri R.R."/>
            <person name="La Ragione R."/>
            <person name="Hildebrand F."/>
            <person name="Pallen M.J."/>
        </authorList>
    </citation>
    <scope>NUCLEOTIDE SEQUENCE</scope>
    <source>
        <strain evidence="4">ChiGjej1B1-2707</strain>
    </source>
</reference>
<sequence>MEALAARVLDLSRNAVLVNLRFMEQAYALLPCKRSELWTFATDGASLRYKPQHVLKAYAAEPNALARNMLHAALHCVFQHLFVGEPVIPAYWDLACDVAVETVINELDLAATRVDRTLLQDPLMMQVKGNVDLITAEKVYRFLLDSGMTEEEAIEARRPFLADDHEIWYRPVESEGDDAHQKQRAEAPAPEGEQRAEKKEEQRAGTTTDVKATDREHREKSRQGMESVKQKNKPKEAHEAIGGRFANTIGLDRAREDWEHAAYQMGVELESFARMWGTEGAGLVATLKAVTREKQDYSEFLRKFATRNEEIKVNDDEFDYIYYCYGLELYENVPLIEPLEYVDEKKVRDFVIAIDTSASTSGELVHKFVTKTYNILQDSQSFSTKLNLYIIQADAEIADVAHITSKKEFERYIDGLEVHGMGGTDFRPVFDYVDHLVETRELENLGGLIYFTDGQGTYPKKKPDYDTAFVFVDDAFAEHLVPSWAIKVLLESEDIRKFEDE</sequence>
<evidence type="ECO:0008006" key="6">
    <source>
        <dbReference type="Google" id="ProtNLM"/>
    </source>
</evidence>
<dbReference type="PANTHER" id="PTHR38730:SF1">
    <property type="entry name" value="SLL7028 PROTEIN"/>
    <property type="match status" value="1"/>
</dbReference>
<feature type="domain" description="Putative metallopeptidase" evidence="3">
    <location>
        <begin position="34"/>
        <end position="230"/>
    </location>
</feature>
<name>A0A9D1A003_9ACTN</name>
<evidence type="ECO:0000256" key="1">
    <source>
        <dbReference type="SAM" id="MobiDB-lite"/>
    </source>
</evidence>